<reference evidence="2" key="1">
    <citation type="journal article" date="2014" name="Front. Microbiol.">
        <title>High frequency of phylogenetically diverse reductive dehalogenase-homologous genes in deep subseafloor sedimentary metagenomes.</title>
        <authorList>
            <person name="Kawai M."/>
            <person name="Futagami T."/>
            <person name="Toyoda A."/>
            <person name="Takaki Y."/>
            <person name="Nishi S."/>
            <person name="Hori S."/>
            <person name="Arai W."/>
            <person name="Tsubouchi T."/>
            <person name="Morono Y."/>
            <person name="Uchiyama I."/>
            <person name="Ito T."/>
            <person name="Fujiyama A."/>
            <person name="Inagaki F."/>
            <person name="Takami H."/>
        </authorList>
    </citation>
    <scope>NUCLEOTIDE SEQUENCE</scope>
    <source>
        <strain evidence="2">Expedition CK06-06</strain>
    </source>
</reference>
<keyword evidence="1" id="KW-0472">Membrane</keyword>
<feature type="non-terminal residue" evidence="2">
    <location>
        <position position="80"/>
    </location>
</feature>
<feature type="transmembrane region" description="Helical" evidence="1">
    <location>
        <begin position="7"/>
        <end position="27"/>
    </location>
</feature>
<feature type="transmembrane region" description="Helical" evidence="1">
    <location>
        <begin position="60"/>
        <end position="79"/>
    </location>
</feature>
<protein>
    <submittedName>
        <fullName evidence="2">Uncharacterized protein</fullName>
    </submittedName>
</protein>
<dbReference type="AlphaFoldDB" id="X1KSW6"/>
<keyword evidence="1" id="KW-0812">Transmembrane</keyword>
<organism evidence="2">
    <name type="scientific">marine sediment metagenome</name>
    <dbReference type="NCBI Taxonomy" id="412755"/>
    <lineage>
        <taxon>unclassified sequences</taxon>
        <taxon>metagenomes</taxon>
        <taxon>ecological metagenomes</taxon>
    </lineage>
</organism>
<evidence type="ECO:0000313" key="2">
    <source>
        <dbReference type="EMBL" id="GAH85073.1"/>
    </source>
</evidence>
<accession>X1KSW6</accession>
<name>X1KSW6_9ZZZZ</name>
<keyword evidence="1" id="KW-1133">Transmembrane helix</keyword>
<evidence type="ECO:0000256" key="1">
    <source>
        <dbReference type="SAM" id="Phobius"/>
    </source>
</evidence>
<proteinExistence type="predicted"/>
<sequence length="80" mass="9068">MSGDDDLGFIVFIAIFMFIVMLAQLVFFGDEIWAISFTQPIFSSFAIALNNFVWWNPLTWVGVVLGLLGAIWEVLAFLFN</sequence>
<dbReference type="EMBL" id="BARU01038475">
    <property type="protein sequence ID" value="GAH85073.1"/>
    <property type="molecule type" value="Genomic_DNA"/>
</dbReference>
<comment type="caution">
    <text evidence="2">The sequence shown here is derived from an EMBL/GenBank/DDBJ whole genome shotgun (WGS) entry which is preliminary data.</text>
</comment>
<gene>
    <name evidence="2" type="ORF">S03H2_59801</name>
</gene>